<dbReference type="EMBL" id="BAAAQY010000001">
    <property type="protein sequence ID" value="GAA2224383.1"/>
    <property type="molecule type" value="Genomic_DNA"/>
</dbReference>
<keyword evidence="2" id="KW-1133">Transmembrane helix</keyword>
<evidence type="ECO:0008006" key="5">
    <source>
        <dbReference type="Google" id="ProtNLM"/>
    </source>
</evidence>
<evidence type="ECO:0000313" key="4">
    <source>
        <dbReference type="Proteomes" id="UP001500929"/>
    </source>
</evidence>
<protein>
    <recommendedName>
        <fullName evidence="5">LytR/CpsA/Psr regulator C-terminal domain-containing protein</fullName>
    </recommendedName>
</protein>
<name>A0ABP5Q334_9MICO</name>
<proteinExistence type="predicted"/>
<feature type="transmembrane region" description="Helical" evidence="2">
    <location>
        <begin position="61"/>
        <end position="84"/>
    </location>
</feature>
<gene>
    <name evidence="3" type="ORF">GCM10009851_04750</name>
</gene>
<keyword evidence="2" id="KW-0472">Membrane</keyword>
<accession>A0ABP5Q334</accession>
<comment type="caution">
    <text evidence="3">The sequence shown here is derived from an EMBL/GenBank/DDBJ whole genome shotgun (WGS) entry which is preliminary data.</text>
</comment>
<keyword evidence="2" id="KW-0812">Transmembrane</keyword>
<dbReference type="Proteomes" id="UP001500929">
    <property type="component" value="Unassembled WGS sequence"/>
</dbReference>
<evidence type="ECO:0000256" key="1">
    <source>
        <dbReference type="SAM" id="MobiDB-lite"/>
    </source>
</evidence>
<sequence length="220" mass="23162">MGVAGSVEGMDDGRTAREEAERSGVDPVQELTPRDSLRQFRLLPRRKLPQLPPRGERWSGLLRPATLVTVGIVGVLVAVVWIGVATVRPSTPTTLDGVTAEASALVDQVVQTLDPAPTSDEETTTVQECPDGTADEQAVVTRVLTPATGFEPREWAASVREHFEAEGWNVGVETVGDRGGVDISLLGHALVPVAVEVDSDADGAVTVTVTSESRCTSSAA</sequence>
<organism evidence="3 4">
    <name type="scientific">Herbiconiux moechotypicola</name>
    <dbReference type="NCBI Taxonomy" id="637393"/>
    <lineage>
        <taxon>Bacteria</taxon>
        <taxon>Bacillati</taxon>
        <taxon>Actinomycetota</taxon>
        <taxon>Actinomycetes</taxon>
        <taxon>Micrococcales</taxon>
        <taxon>Microbacteriaceae</taxon>
        <taxon>Herbiconiux</taxon>
    </lineage>
</organism>
<keyword evidence="4" id="KW-1185">Reference proteome</keyword>
<evidence type="ECO:0000313" key="3">
    <source>
        <dbReference type="EMBL" id="GAA2224383.1"/>
    </source>
</evidence>
<feature type="compositionally biased region" description="Basic and acidic residues" evidence="1">
    <location>
        <begin position="11"/>
        <end position="24"/>
    </location>
</feature>
<reference evidence="4" key="1">
    <citation type="journal article" date="2019" name="Int. J. Syst. Evol. Microbiol.">
        <title>The Global Catalogue of Microorganisms (GCM) 10K type strain sequencing project: providing services to taxonomists for standard genome sequencing and annotation.</title>
        <authorList>
            <consortium name="The Broad Institute Genomics Platform"/>
            <consortium name="The Broad Institute Genome Sequencing Center for Infectious Disease"/>
            <person name="Wu L."/>
            <person name="Ma J."/>
        </authorList>
    </citation>
    <scope>NUCLEOTIDE SEQUENCE [LARGE SCALE GENOMIC DNA]</scope>
    <source>
        <strain evidence="4">JCM 16117</strain>
    </source>
</reference>
<evidence type="ECO:0000256" key="2">
    <source>
        <dbReference type="SAM" id="Phobius"/>
    </source>
</evidence>
<feature type="region of interest" description="Disordered" evidence="1">
    <location>
        <begin position="1"/>
        <end position="33"/>
    </location>
</feature>